<dbReference type="AlphaFoldDB" id="E6QIE0"/>
<evidence type="ECO:0000313" key="1">
    <source>
        <dbReference type="EMBL" id="CBI07005.1"/>
    </source>
</evidence>
<protein>
    <submittedName>
        <fullName evidence="1">Uncharacterized protein</fullName>
    </submittedName>
</protein>
<gene>
    <name evidence="1" type="ORF">CARN6_0311</name>
</gene>
<organism evidence="1">
    <name type="scientific">mine drainage metagenome</name>
    <dbReference type="NCBI Taxonomy" id="410659"/>
    <lineage>
        <taxon>unclassified sequences</taxon>
        <taxon>metagenomes</taxon>
        <taxon>ecological metagenomes</taxon>
    </lineage>
</organism>
<reference evidence="1" key="1">
    <citation type="submission" date="2009-10" db="EMBL/GenBank/DDBJ databases">
        <title>Diversity of trophic interactions inside an arsenic-rich microbial ecosystem.</title>
        <authorList>
            <person name="Bertin P.N."/>
            <person name="Heinrich-Salmeron A."/>
            <person name="Pelletier E."/>
            <person name="Goulhen-Chollet F."/>
            <person name="Arsene-Ploetze F."/>
            <person name="Gallien S."/>
            <person name="Calteau A."/>
            <person name="Vallenet D."/>
            <person name="Casiot C."/>
            <person name="Chane-Woon-Ming B."/>
            <person name="Giloteaux L."/>
            <person name="Barakat M."/>
            <person name="Bonnefoy V."/>
            <person name="Bruneel O."/>
            <person name="Chandler M."/>
            <person name="Cleiss J."/>
            <person name="Duran R."/>
            <person name="Elbaz-Poulichet F."/>
            <person name="Fonknechten N."/>
            <person name="Lauga B."/>
            <person name="Mornico D."/>
            <person name="Ortet P."/>
            <person name="Schaeffer C."/>
            <person name="Siguier P."/>
            <person name="Alexander Thil Smith A."/>
            <person name="Van Dorsselaer A."/>
            <person name="Weissenbach J."/>
            <person name="Medigue C."/>
            <person name="Le Paslier D."/>
        </authorList>
    </citation>
    <scope>NUCLEOTIDE SEQUENCE</scope>
</reference>
<proteinExistence type="predicted"/>
<name>E6QIE0_9ZZZZ</name>
<accession>E6QIE0</accession>
<sequence length="26" mass="3095">MDNQQSPVQWRVRIVSHFGNQALRAR</sequence>
<dbReference type="EMBL" id="CABQ01000051">
    <property type="protein sequence ID" value="CBI07005.1"/>
    <property type="molecule type" value="Genomic_DNA"/>
</dbReference>
<comment type="caution">
    <text evidence="1">The sequence shown here is derived from an EMBL/GenBank/DDBJ whole genome shotgun (WGS) entry which is preliminary data.</text>
</comment>